<evidence type="ECO:0008006" key="3">
    <source>
        <dbReference type="Google" id="ProtNLM"/>
    </source>
</evidence>
<dbReference type="InterPro" id="IPR029058">
    <property type="entry name" value="AB_hydrolase_fold"/>
</dbReference>
<evidence type="ECO:0000313" key="2">
    <source>
        <dbReference type="Proteomes" id="UP000261082"/>
    </source>
</evidence>
<reference evidence="1 2" key="1">
    <citation type="journal article" date="2007" name="Int. J. Syst. Evol. Microbiol.">
        <title>Marixanthomonas ophiurae gen. nov., sp. nov., a marine bacterium of the family Flavobacteriaceae isolated from a deep-sea brittle star.</title>
        <authorList>
            <person name="Romanenko L.A."/>
            <person name="Uchino M."/>
            <person name="Frolova G.M."/>
            <person name="Mikhailov V.V."/>
        </authorList>
    </citation>
    <scope>NUCLEOTIDE SEQUENCE [LARGE SCALE GENOMIC DNA]</scope>
    <source>
        <strain evidence="1 2">KMM 3046</strain>
    </source>
</reference>
<sequence length="509" mass="57387">MDTHALNLLTSINSIVIINTTTMKKLLLFCTALLLTVSVQAQQFDVSFSKDVLSEPFTGDVLLFLSQENKNPKNAFVPLELPPVYRVQVTNLKPNEGVVLDDSAISYPNTLTNIERGSYYVQVVFDRNLGGQDMGKSPGNLFSEPQQLTFDKNFDTTHTLQANQMVPEIPFKETKQLKELALKSEVLSEFHNKEVTIAGAVSLPKEYHENPDATYPVLFSVFGFGANYKTHSGSKKYAFTHLADTPVIVVYLDGNSPEGHSTYANSDINGPWGDALVKEFIPALEAQYRTNGAKFVFGHSSGGWTSLWLQLNYPETFSGAWASAPDQVDFRNWQGEDIYEVDNLYYDANGNILADITMGGGYPIIAAKDIYQVEAVVSRGGQIRSFDAVFSSRDADGNIIRLVDAETGDINKEAVPLFKRYDLSYQIRNNWETYKEVVNNDIRISIGEQDNFHLHKAVHLFDEEMKKLESTIEIDYYPGDHFTVFTPAYKEDGQRFLDKQYRTWQQENN</sequence>
<dbReference type="PANTHER" id="PTHR48098:SF3">
    <property type="entry name" value="IRON(III) ENTEROBACTIN ESTERASE"/>
    <property type="match status" value="1"/>
</dbReference>
<accession>A0A3E1Q8E5</accession>
<gene>
    <name evidence="1" type="ORF">DZ858_14370</name>
</gene>
<dbReference type="PANTHER" id="PTHR48098">
    <property type="entry name" value="ENTEROCHELIN ESTERASE-RELATED"/>
    <property type="match status" value="1"/>
</dbReference>
<dbReference type="Pfam" id="PF00756">
    <property type="entry name" value="Esterase"/>
    <property type="match status" value="1"/>
</dbReference>
<keyword evidence="2" id="KW-1185">Reference proteome</keyword>
<dbReference type="Gene3D" id="3.40.50.1820">
    <property type="entry name" value="alpha/beta hydrolase"/>
    <property type="match status" value="1"/>
</dbReference>
<proteinExistence type="predicted"/>
<dbReference type="InterPro" id="IPR000801">
    <property type="entry name" value="Esterase-like"/>
</dbReference>
<dbReference type="SUPFAM" id="SSF53474">
    <property type="entry name" value="alpha/beta-Hydrolases"/>
    <property type="match status" value="1"/>
</dbReference>
<dbReference type="InterPro" id="IPR050583">
    <property type="entry name" value="Mycobacterial_A85_antigen"/>
</dbReference>
<protein>
    <recommendedName>
        <fullName evidence="3">Esterase</fullName>
    </recommendedName>
</protein>
<dbReference type="EMBL" id="QVID01000002">
    <property type="protein sequence ID" value="RFN58401.1"/>
    <property type="molecule type" value="Genomic_DNA"/>
</dbReference>
<dbReference type="AlphaFoldDB" id="A0A3E1Q8E5"/>
<comment type="caution">
    <text evidence="1">The sequence shown here is derived from an EMBL/GenBank/DDBJ whole genome shotgun (WGS) entry which is preliminary data.</text>
</comment>
<name>A0A3E1Q8E5_9FLAO</name>
<organism evidence="1 2">
    <name type="scientific">Marixanthomonas ophiurae</name>
    <dbReference type="NCBI Taxonomy" id="387659"/>
    <lineage>
        <taxon>Bacteria</taxon>
        <taxon>Pseudomonadati</taxon>
        <taxon>Bacteroidota</taxon>
        <taxon>Flavobacteriia</taxon>
        <taxon>Flavobacteriales</taxon>
        <taxon>Flavobacteriaceae</taxon>
        <taxon>Marixanthomonas</taxon>
    </lineage>
</organism>
<evidence type="ECO:0000313" key="1">
    <source>
        <dbReference type="EMBL" id="RFN58401.1"/>
    </source>
</evidence>
<dbReference type="Proteomes" id="UP000261082">
    <property type="component" value="Unassembled WGS sequence"/>
</dbReference>